<protein>
    <submittedName>
        <fullName evidence="3">M16 family metallopeptidase</fullName>
    </submittedName>
</protein>
<dbReference type="InterPro" id="IPR011765">
    <property type="entry name" value="Pept_M16_N"/>
</dbReference>
<gene>
    <name evidence="3" type="ORF">ACFQZS_08380</name>
</gene>
<organism evidence="3 4">
    <name type="scientific">Mucilaginibacter calamicampi</name>
    <dbReference type="NCBI Taxonomy" id="1302352"/>
    <lineage>
        <taxon>Bacteria</taxon>
        <taxon>Pseudomonadati</taxon>
        <taxon>Bacteroidota</taxon>
        <taxon>Sphingobacteriia</taxon>
        <taxon>Sphingobacteriales</taxon>
        <taxon>Sphingobacteriaceae</taxon>
        <taxon>Mucilaginibacter</taxon>
    </lineage>
</organism>
<dbReference type="Proteomes" id="UP001596958">
    <property type="component" value="Unassembled WGS sequence"/>
</dbReference>
<evidence type="ECO:0000313" key="3">
    <source>
        <dbReference type="EMBL" id="MFD0750154.1"/>
    </source>
</evidence>
<dbReference type="SUPFAM" id="SSF63411">
    <property type="entry name" value="LuxS/MPP-like metallohydrolase"/>
    <property type="match status" value="2"/>
</dbReference>
<dbReference type="PANTHER" id="PTHR11851:SF224">
    <property type="entry name" value="PROCESSING PROTEASE"/>
    <property type="match status" value="1"/>
</dbReference>
<keyword evidence="4" id="KW-1185">Reference proteome</keyword>
<dbReference type="Pfam" id="PF00675">
    <property type="entry name" value="Peptidase_M16"/>
    <property type="match status" value="1"/>
</dbReference>
<feature type="domain" description="Peptidase M16 N-terminal" evidence="1">
    <location>
        <begin position="70"/>
        <end position="171"/>
    </location>
</feature>
<dbReference type="RefSeq" id="WP_377099158.1">
    <property type="nucleotide sequence ID" value="NZ_JBHTHU010000005.1"/>
</dbReference>
<proteinExistence type="predicted"/>
<accession>A0ABW2YV68</accession>
<dbReference type="PANTHER" id="PTHR11851">
    <property type="entry name" value="METALLOPROTEASE"/>
    <property type="match status" value="1"/>
</dbReference>
<dbReference type="InterPro" id="IPR011249">
    <property type="entry name" value="Metalloenz_LuxS/M16"/>
</dbReference>
<dbReference type="InterPro" id="IPR007863">
    <property type="entry name" value="Peptidase_M16_C"/>
</dbReference>
<evidence type="ECO:0000313" key="4">
    <source>
        <dbReference type="Proteomes" id="UP001596958"/>
    </source>
</evidence>
<reference evidence="4" key="1">
    <citation type="journal article" date="2019" name="Int. J. Syst. Evol. Microbiol.">
        <title>The Global Catalogue of Microorganisms (GCM) 10K type strain sequencing project: providing services to taxonomists for standard genome sequencing and annotation.</title>
        <authorList>
            <consortium name="The Broad Institute Genomics Platform"/>
            <consortium name="The Broad Institute Genome Sequencing Center for Infectious Disease"/>
            <person name="Wu L."/>
            <person name="Ma J."/>
        </authorList>
    </citation>
    <scope>NUCLEOTIDE SEQUENCE [LARGE SCALE GENOMIC DNA]</scope>
    <source>
        <strain evidence="4">CCUG 63418</strain>
    </source>
</reference>
<sequence>MTNDILNRSVAPDFKAIENIDLIKPEHTVLPNGCNLFTFNSGDQELVRIEWIFSNVRFDPAKPLLNMAVNTMLTDGTATLTAAEIADKIDFYGAFFSTEYGFDHSQVTLHSLNKHLNDVLPIVSDVLTDSIFPQKELDTYVRNQQQKLQVSLQKNDVVARRAFNKAVYGDTLYGMAVEPEEYDKLRRDDLLTHFKQMYQPGNCTLIVAGKIDDVTLQQLTSVFGSDWKNADARAVTSQPEVATATEKFYFIEKPEALQSAIRIGMPFIKRDHPDFPAMQVLNTVLGGYFGSRLMANIREDKGYTYGIGSGMSSLKHGAAFFIATEVGADVCKNAVAEIEKEVNLLKTELIPDEEISLVQNYMLGSLLGSLENVFSHADKFKNLYFSGVGYEYYDIYTETVKSITAAKLLALANKYWNFDGFYKVIVGKY</sequence>
<dbReference type="Gene3D" id="3.30.830.10">
    <property type="entry name" value="Metalloenzyme, LuxS/M16 peptidase-like"/>
    <property type="match status" value="2"/>
</dbReference>
<dbReference type="Pfam" id="PF05193">
    <property type="entry name" value="Peptidase_M16_C"/>
    <property type="match status" value="1"/>
</dbReference>
<comment type="caution">
    <text evidence="3">The sequence shown here is derived from an EMBL/GenBank/DDBJ whole genome shotgun (WGS) entry which is preliminary data.</text>
</comment>
<evidence type="ECO:0000259" key="2">
    <source>
        <dbReference type="Pfam" id="PF05193"/>
    </source>
</evidence>
<evidence type="ECO:0000259" key="1">
    <source>
        <dbReference type="Pfam" id="PF00675"/>
    </source>
</evidence>
<feature type="domain" description="Peptidase M16 C-terminal" evidence="2">
    <location>
        <begin position="185"/>
        <end position="360"/>
    </location>
</feature>
<name>A0ABW2YV68_9SPHI</name>
<dbReference type="InterPro" id="IPR050361">
    <property type="entry name" value="MPP/UQCRC_Complex"/>
</dbReference>
<dbReference type="EMBL" id="JBHTHU010000005">
    <property type="protein sequence ID" value="MFD0750154.1"/>
    <property type="molecule type" value="Genomic_DNA"/>
</dbReference>